<dbReference type="PROSITE" id="PS50110">
    <property type="entry name" value="RESPONSE_REGULATORY"/>
    <property type="match status" value="1"/>
</dbReference>
<dbReference type="SUPFAM" id="SSF52172">
    <property type="entry name" value="CheY-like"/>
    <property type="match status" value="1"/>
</dbReference>
<dbReference type="InterPro" id="IPR036890">
    <property type="entry name" value="HATPase_C_sf"/>
</dbReference>
<evidence type="ECO:0000313" key="13">
    <source>
        <dbReference type="EMBL" id="KZL93046.1"/>
    </source>
</evidence>
<keyword evidence="14" id="KW-1185">Reference proteome</keyword>
<dbReference type="CDD" id="cd00082">
    <property type="entry name" value="HisKA"/>
    <property type="match status" value="1"/>
</dbReference>
<feature type="domain" description="Response regulatory" evidence="12">
    <location>
        <begin position="405"/>
        <end position="523"/>
    </location>
</feature>
<dbReference type="STRING" id="1121326.CLMAG_00380"/>
<name>A0A161XF09_9CLOT</name>
<dbReference type="InterPro" id="IPR003594">
    <property type="entry name" value="HATPase_dom"/>
</dbReference>
<proteinExistence type="inferred from homology"/>
<dbReference type="SUPFAM" id="SSF47384">
    <property type="entry name" value="Homodimeric domain of signal transducing histidine kinase"/>
    <property type="match status" value="1"/>
</dbReference>
<dbReference type="EC" id="2.7.13.3" evidence="3"/>
<evidence type="ECO:0000256" key="2">
    <source>
        <dbReference type="ARBA" id="ARBA00006402"/>
    </source>
</evidence>
<dbReference type="Gene3D" id="3.30.450.20">
    <property type="entry name" value="PAS domain"/>
    <property type="match status" value="1"/>
</dbReference>
<dbReference type="EMBL" id="LWAE01000001">
    <property type="protein sequence ID" value="KZL93046.1"/>
    <property type="molecule type" value="Genomic_DNA"/>
</dbReference>
<evidence type="ECO:0000256" key="8">
    <source>
        <dbReference type="ARBA" id="ARBA00024867"/>
    </source>
</evidence>
<protein>
    <recommendedName>
        <fullName evidence="9">Circadian input-output histidine kinase CikA</fullName>
        <ecNumber evidence="3">2.7.13.3</ecNumber>
    </recommendedName>
    <alternativeName>
        <fullName evidence="4">Stage 0 sporulation protein A homolog</fullName>
    </alternativeName>
</protein>
<dbReference type="RefSeq" id="WP_242872946.1">
    <property type="nucleotide sequence ID" value="NZ_FQXL01000048.1"/>
</dbReference>
<dbReference type="SMART" id="SM00388">
    <property type="entry name" value="HisKA"/>
    <property type="match status" value="1"/>
</dbReference>
<dbReference type="PRINTS" id="PR00344">
    <property type="entry name" value="BCTRLSENSOR"/>
</dbReference>
<evidence type="ECO:0000259" key="11">
    <source>
        <dbReference type="PROSITE" id="PS50109"/>
    </source>
</evidence>
<gene>
    <name evidence="13" type="primary">luxQ_1</name>
    <name evidence="13" type="ORF">CLMAG_00380</name>
</gene>
<dbReference type="CDD" id="cd17546">
    <property type="entry name" value="REC_hyHK_CKI1_RcsC-like"/>
    <property type="match status" value="1"/>
</dbReference>
<dbReference type="SMART" id="SM00448">
    <property type="entry name" value="REC"/>
    <property type="match status" value="1"/>
</dbReference>
<dbReference type="InterPro" id="IPR036097">
    <property type="entry name" value="HisK_dim/P_sf"/>
</dbReference>
<evidence type="ECO:0000256" key="9">
    <source>
        <dbReference type="ARBA" id="ARBA00074306"/>
    </source>
</evidence>
<dbReference type="Pfam" id="PF00072">
    <property type="entry name" value="Response_reg"/>
    <property type="match status" value="1"/>
</dbReference>
<dbReference type="Gene3D" id="1.10.287.130">
    <property type="match status" value="1"/>
</dbReference>
<feature type="domain" description="Histidine kinase" evidence="11">
    <location>
        <begin position="156"/>
        <end position="378"/>
    </location>
</feature>
<dbReference type="PANTHER" id="PTHR45339">
    <property type="entry name" value="HYBRID SIGNAL TRANSDUCTION HISTIDINE KINASE J"/>
    <property type="match status" value="1"/>
</dbReference>
<dbReference type="PANTHER" id="PTHR45339:SF1">
    <property type="entry name" value="HYBRID SIGNAL TRANSDUCTION HISTIDINE KINASE J"/>
    <property type="match status" value="1"/>
</dbReference>
<dbReference type="SUPFAM" id="SSF55874">
    <property type="entry name" value="ATPase domain of HSP90 chaperone/DNA topoisomerase II/histidine kinase"/>
    <property type="match status" value="1"/>
</dbReference>
<dbReference type="Gene3D" id="3.30.565.10">
    <property type="entry name" value="Histidine kinase-like ATPase, C-terminal domain"/>
    <property type="match status" value="1"/>
</dbReference>
<evidence type="ECO:0000256" key="4">
    <source>
        <dbReference type="ARBA" id="ARBA00018672"/>
    </source>
</evidence>
<dbReference type="FunFam" id="3.30.565.10:FF:000010">
    <property type="entry name" value="Sensor histidine kinase RcsC"/>
    <property type="match status" value="1"/>
</dbReference>
<evidence type="ECO:0000256" key="6">
    <source>
        <dbReference type="ARBA" id="ARBA00022777"/>
    </source>
</evidence>
<evidence type="ECO:0000256" key="1">
    <source>
        <dbReference type="ARBA" id="ARBA00000085"/>
    </source>
</evidence>
<dbReference type="InterPro" id="IPR003661">
    <property type="entry name" value="HisK_dim/P_dom"/>
</dbReference>
<evidence type="ECO:0000256" key="10">
    <source>
        <dbReference type="PROSITE-ProRule" id="PRU00169"/>
    </source>
</evidence>
<keyword evidence="6 13" id="KW-0418">Kinase</keyword>
<dbReference type="InterPro" id="IPR004358">
    <property type="entry name" value="Sig_transdc_His_kin-like_C"/>
</dbReference>
<dbReference type="AlphaFoldDB" id="A0A161XF09"/>
<comment type="function">
    <text evidence="8">May play the central regulatory role in sporulation. It may be an element of the effector pathway responsible for the activation of sporulation genes in response to nutritional stress. Spo0A may act in concert with spo0H (a sigma factor) to control the expression of some genes that are critical to the sporulation process.</text>
</comment>
<dbReference type="GO" id="GO:0016787">
    <property type="term" value="F:hydrolase activity"/>
    <property type="evidence" value="ECO:0007669"/>
    <property type="project" value="UniProtKB-KW"/>
</dbReference>
<keyword evidence="7" id="KW-0902">Two-component regulatory system</keyword>
<accession>A0A161XF09</accession>
<dbReference type="Pfam" id="PF00512">
    <property type="entry name" value="HisKA"/>
    <property type="match status" value="1"/>
</dbReference>
<dbReference type="CDD" id="cd16922">
    <property type="entry name" value="HATPase_EvgS-ArcB-TorS-like"/>
    <property type="match status" value="1"/>
</dbReference>
<comment type="catalytic activity">
    <reaction evidence="1">
        <text>ATP + protein L-histidine = ADP + protein N-phospho-L-histidine.</text>
        <dbReference type="EC" id="2.7.13.3"/>
    </reaction>
</comment>
<evidence type="ECO:0000256" key="3">
    <source>
        <dbReference type="ARBA" id="ARBA00012438"/>
    </source>
</evidence>
<evidence type="ECO:0000256" key="5">
    <source>
        <dbReference type="ARBA" id="ARBA00022553"/>
    </source>
</evidence>
<comment type="caution">
    <text evidence="13">The sequence shown here is derived from an EMBL/GenBank/DDBJ whole genome shotgun (WGS) entry which is preliminary data.</text>
</comment>
<dbReference type="InterPro" id="IPR005467">
    <property type="entry name" value="His_kinase_dom"/>
</dbReference>
<dbReference type="Gene3D" id="3.40.50.2300">
    <property type="match status" value="1"/>
</dbReference>
<dbReference type="Pfam" id="PF02518">
    <property type="entry name" value="HATPase_c"/>
    <property type="match status" value="1"/>
</dbReference>
<evidence type="ECO:0000256" key="7">
    <source>
        <dbReference type="ARBA" id="ARBA00023012"/>
    </source>
</evidence>
<evidence type="ECO:0000313" key="14">
    <source>
        <dbReference type="Proteomes" id="UP000076603"/>
    </source>
</evidence>
<organism evidence="13 14">
    <name type="scientific">Clostridium magnum DSM 2767</name>
    <dbReference type="NCBI Taxonomy" id="1121326"/>
    <lineage>
        <taxon>Bacteria</taxon>
        <taxon>Bacillati</taxon>
        <taxon>Bacillota</taxon>
        <taxon>Clostridia</taxon>
        <taxon>Eubacteriales</taxon>
        <taxon>Clostridiaceae</taxon>
        <taxon>Clostridium</taxon>
    </lineage>
</organism>
<dbReference type="PROSITE" id="PS50109">
    <property type="entry name" value="HIS_KIN"/>
    <property type="match status" value="1"/>
</dbReference>
<sequence length="548" mass="62512">MNEYRKTDELFLGENISCDFDEKNKYMKIFEALPCPVILLDKDNNISDTNYKASCTFKNVDLKEEFEKLNSEIIDKLKLDQDDNEEFLFEREIITEDGLRYFEIKVTPIFSVESNFWGSILVLNDCTSHKLLEERLKKEKSEAEGISLNKSKFFASVSHEIRTAINGIIGMTDLTLMTELNLEQKENLNLVKSSGLKLLSIINSILDFSKIQLEKVKLESVEFNFKELIEEIIRDNSLRALENKLEFKSKIDENIPEILVGDPIKTKQILNNLLDNAINFTKYGTISLAINKEETADKKINLKICVKDTGVGIDKKDISKLFKGYSKIDNKNSIKKHRGTGLGLSICKGFIEMMGGKIEVKSRKDVGTSFSFNIILDRGKKYSSIDVMDRRDKNIGNLKINKRLNILIVEDDKASQMVIYNLFRKNGHISDIANNGREALRMIENKNYDLILMDIQMPVMDGIETTKIIRKSEENADKHIPIIALTAYALKGDREKLLGVGMDSYISKPFNVQDLLQTVYSSVKDDTIKVNNNKPNDMDGGALLLYLL</sequence>
<dbReference type="InterPro" id="IPR011006">
    <property type="entry name" value="CheY-like_superfamily"/>
</dbReference>
<dbReference type="InterPro" id="IPR001789">
    <property type="entry name" value="Sig_transdc_resp-reg_receiver"/>
</dbReference>
<dbReference type="Proteomes" id="UP000076603">
    <property type="component" value="Unassembled WGS sequence"/>
</dbReference>
<reference evidence="13 14" key="1">
    <citation type="submission" date="2016-04" db="EMBL/GenBank/DDBJ databases">
        <title>Genome sequence of Clostridium magnum DSM 2767.</title>
        <authorList>
            <person name="Poehlein A."/>
            <person name="Uhlig R."/>
            <person name="Fischer R."/>
            <person name="Bahl H."/>
            <person name="Daniel R."/>
        </authorList>
    </citation>
    <scope>NUCLEOTIDE SEQUENCE [LARGE SCALE GENOMIC DNA]</scope>
    <source>
        <strain evidence="13 14">DSM 2767</strain>
    </source>
</reference>
<dbReference type="SMART" id="SM00387">
    <property type="entry name" value="HATPase_c"/>
    <property type="match status" value="1"/>
</dbReference>
<comment type="similarity">
    <text evidence="2">In the N-terminal section; belongs to the phytochrome family.</text>
</comment>
<keyword evidence="13" id="KW-0808">Transferase</keyword>
<keyword evidence="5 10" id="KW-0597">Phosphoprotein</keyword>
<keyword evidence="13" id="KW-0378">Hydrolase</keyword>
<feature type="modified residue" description="4-aspartylphosphate" evidence="10">
    <location>
        <position position="454"/>
    </location>
</feature>
<dbReference type="GO" id="GO:0000155">
    <property type="term" value="F:phosphorelay sensor kinase activity"/>
    <property type="evidence" value="ECO:0007669"/>
    <property type="project" value="InterPro"/>
</dbReference>
<evidence type="ECO:0000259" key="12">
    <source>
        <dbReference type="PROSITE" id="PS50110"/>
    </source>
</evidence>
<dbReference type="PATRIC" id="fig|1121326.3.peg.37"/>